<dbReference type="AlphaFoldDB" id="A0A5K7Z8P2"/>
<organism evidence="2 3">
    <name type="scientific">Desulfosarcina widdelii</name>
    <dbReference type="NCBI Taxonomy" id="947919"/>
    <lineage>
        <taxon>Bacteria</taxon>
        <taxon>Pseudomonadati</taxon>
        <taxon>Thermodesulfobacteriota</taxon>
        <taxon>Desulfobacteria</taxon>
        <taxon>Desulfobacterales</taxon>
        <taxon>Desulfosarcinaceae</taxon>
        <taxon>Desulfosarcina</taxon>
    </lineage>
</organism>
<dbReference type="PANTHER" id="PTHR37945">
    <property type="entry name" value="EXTRACELLULAR TUNGSTATE BINDING PROTEIN"/>
    <property type="match status" value="1"/>
</dbReference>
<dbReference type="EMBL" id="AP021875">
    <property type="protein sequence ID" value="BBO77065.1"/>
    <property type="molecule type" value="Genomic_DNA"/>
</dbReference>
<dbReference type="Proteomes" id="UP000427769">
    <property type="component" value="Chromosome"/>
</dbReference>
<proteinExistence type="predicted"/>
<sequence>MQRKTTVISILALAMIFFLFPLNAVGQEDCKAVYGQGDTTLRLATGSPGELGLVEVLARAFNENHSVRLCWKKAGSGKSLKLLQAKAVDVIMVHAPAAEKQAVADGWAIKRSLLGSNEFYIVGPTADPAGIAGAKTAADAYKRIADARSTFFSRGDNSGTHKKEMFIWKTAGIQPAGDWYQITKTFMMATLKMADKSKGYFMTDSSTWVAAKKELGNLKILFRGDPVLINTYHALCQPDGATPAQPMAAAFVDFLVSDEGQQIVRMYGVDRYGEGLYNDAAYAKQYEH</sequence>
<accession>A0A5K7Z8P2</accession>
<dbReference type="InterPro" id="IPR024370">
    <property type="entry name" value="PBP_domain"/>
</dbReference>
<gene>
    <name evidence="2" type="ORF">DSCW_44820</name>
</gene>
<evidence type="ECO:0000259" key="1">
    <source>
        <dbReference type="Pfam" id="PF12849"/>
    </source>
</evidence>
<reference evidence="2 3" key="1">
    <citation type="submission" date="2019-11" db="EMBL/GenBank/DDBJ databases">
        <title>Comparative genomics of hydrocarbon-degrading Desulfosarcina strains.</title>
        <authorList>
            <person name="Watanabe M."/>
            <person name="Kojima H."/>
            <person name="Fukui M."/>
        </authorList>
    </citation>
    <scope>NUCLEOTIDE SEQUENCE [LARGE SCALE GENOMIC DNA]</scope>
    <source>
        <strain evidence="2 3">PP31</strain>
    </source>
</reference>
<evidence type="ECO:0000313" key="2">
    <source>
        <dbReference type="EMBL" id="BBO77065.1"/>
    </source>
</evidence>
<dbReference type="InterPro" id="IPR052738">
    <property type="entry name" value="ABC-Tungstate_binding"/>
</dbReference>
<dbReference type="PANTHER" id="PTHR37945:SF1">
    <property type="entry name" value="EXTRACELLULAR TUNGSTATE BINDING PROTEIN"/>
    <property type="match status" value="1"/>
</dbReference>
<dbReference type="Pfam" id="PF12849">
    <property type="entry name" value="PBP_like_2"/>
    <property type="match status" value="1"/>
</dbReference>
<protein>
    <submittedName>
        <fullName evidence="2">ABC transporter substrate-binding protein</fullName>
    </submittedName>
</protein>
<dbReference type="KEGG" id="dwd:DSCW_44820"/>
<dbReference type="RefSeq" id="WP_155305852.1">
    <property type="nucleotide sequence ID" value="NZ_AP021875.1"/>
</dbReference>
<dbReference type="Gene3D" id="3.40.190.10">
    <property type="entry name" value="Periplasmic binding protein-like II"/>
    <property type="match status" value="2"/>
</dbReference>
<evidence type="ECO:0000313" key="3">
    <source>
        <dbReference type="Proteomes" id="UP000427769"/>
    </source>
</evidence>
<dbReference type="OrthoDB" id="186379at2"/>
<feature type="domain" description="PBP" evidence="1">
    <location>
        <begin position="37"/>
        <end position="259"/>
    </location>
</feature>
<dbReference type="SUPFAM" id="SSF53850">
    <property type="entry name" value="Periplasmic binding protein-like II"/>
    <property type="match status" value="1"/>
</dbReference>
<keyword evidence="3" id="KW-1185">Reference proteome</keyword>
<name>A0A5K7Z8P2_9BACT</name>